<evidence type="ECO:0000313" key="2">
    <source>
        <dbReference type="Proteomes" id="UP000016930"/>
    </source>
</evidence>
<keyword evidence="2" id="KW-1185">Reference proteome</keyword>
<name>M2QVD8_CERS8</name>
<protein>
    <submittedName>
        <fullName evidence="1">Uncharacterized protein</fullName>
    </submittedName>
</protein>
<dbReference type="AlphaFoldDB" id="M2QVD8"/>
<dbReference type="STRING" id="914234.M2QVD8"/>
<evidence type="ECO:0000313" key="1">
    <source>
        <dbReference type="EMBL" id="EMD30476.1"/>
    </source>
</evidence>
<dbReference type="HOGENOM" id="CLU_006344_13_1_1"/>
<dbReference type="Proteomes" id="UP000016930">
    <property type="component" value="Unassembled WGS sequence"/>
</dbReference>
<sequence>VVCNLLANSDFKHEFDYTPIRDFTQTDGIRRRDFMSGDWAWKQADNIGKDKKTHGSMFVPVILGSDKTTVSVATGQNEYWPLYASIGNVHNNVRRAHRDVLVVIGFLALPKTSKEYANDDDFRKFRRQLYHASLIKILRSLKKAMTEYEVLRCPDGHYRRVIFGLGPFIGDYPEQVLAASIVQGWCAK</sequence>
<feature type="non-terminal residue" evidence="1">
    <location>
        <position position="188"/>
    </location>
</feature>
<accession>M2QVD8</accession>
<organism evidence="1 2">
    <name type="scientific">Ceriporiopsis subvermispora (strain B)</name>
    <name type="common">White-rot fungus</name>
    <name type="synonym">Gelatoporia subvermispora</name>
    <dbReference type="NCBI Taxonomy" id="914234"/>
    <lineage>
        <taxon>Eukaryota</taxon>
        <taxon>Fungi</taxon>
        <taxon>Dikarya</taxon>
        <taxon>Basidiomycota</taxon>
        <taxon>Agaricomycotina</taxon>
        <taxon>Agaricomycetes</taxon>
        <taxon>Polyporales</taxon>
        <taxon>Gelatoporiaceae</taxon>
        <taxon>Gelatoporia</taxon>
    </lineage>
</organism>
<reference evidence="1 2" key="1">
    <citation type="journal article" date="2012" name="Proc. Natl. Acad. Sci. U.S.A.">
        <title>Comparative genomics of Ceriporiopsis subvermispora and Phanerochaete chrysosporium provide insight into selective ligninolysis.</title>
        <authorList>
            <person name="Fernandez-Fueyo E."/>
            <person name="Ruiz-Duenas F.J."/>
            <person name="Ferreira P."/>
            <person name="Floudas D."/>
            <person name="Hibbett D.S."/>
            <person name="Canessa P."/>
            <person name="Larrondo L.F."/>
            <person name="James T.Y."/>
            <person name="Seelenfreund D."/>
            <person name="Lobos S."/>
            <person name="Polanco R."/>
            <person name="Tello M."/>
            <person name="Honda Y."/>
            <person name="Watanabe T."/>
            <person name="Watanabe T."/>
            <person name="Ryu J.S."/>
            <person name="Kubicek C.P."/>
            <person name="Schmoll M."/>
            <person name="Gaskell J."/>
            <person name="Hammel K.E."/>
            <person name="St John F.J."/>
            <person name="Vanden Wymelenberg A."/>
            <person name="Sabat G."/>
            <person name="Splinter BonDurant S."/>
            <person name="Syed K."/>
            <person name="Yadav J.S."/>
            <person name="Doddapaneni H."/>
            <person name="Subramanian V."/>
            <person name="Lavin J.L."/>
            <person name="Oguiza J.A."/>
            <person name="Perez G."/>
            <person name="Pisabarro A.G."/>
            <person name="Ramirez L."/>
            <person name="Santoyo F."/>
            <person name="Master E."/>
            <person name="Coutinho P.M."/>
            <person name="Henrissat B."/>
            <person name="Lombard V."/>
            <person name="Magnuson J.K."/>
            <person name="Kuees U."/>
            <person name="Hori C."/>
            <person name="Igarashi K."/>
            <person name="Samejima M."/>
            <person name="Held B.W."/>
            <person name="Barry K.W."/>
            <person name="LaButti K.M."/>
            <person name="Lapidus A."/>
            <person name="Lindquist E.A."/>
            <person name="Lucas S.M."/>
            <person name="Riley R."/>
            <person name="Salamov A.A."/>
            <person name="Hoffmeister D."/>
            <person name="Schwenk D."/>
            <person name="Hadar Y."/>
            <person name="Yarden O."/>
            <person name="de Vries R.P."/>
            <person name="Wiebenga A."/>
            <person name="Stenlid J."/>
            <person name="Eastwood D."/>
            <person name="Grigoriev I.V."/>
            <person name="Berka R.M."/>
            <person name="Blanchette R.A."/>
            <person name="Kersten P."/>
            <person name="Martinez A.T."/>
            <person name="Vicuna R."/>
            <person name="Cullen D."/>
        </authorList>
    </citation>
    <scope>NUCLEOTIDE SEQUENCE [LARGE SCALE GENOMIC DNA]</scope>
    <source>
        <strain evidence="1 2">B</strain>
    </source>
</reference>
<gene>
    <name evidence="1" type="ORF">CERSUDRAFT_61137</name>
</gene>
<proteinExistence type="predicted"/>
<dbReference type="Pfam" id="PF18759">
    <property type="entry name" value="Plavaka"/>
    <property type="match status" value="1"/>
</dbReference>
<dbReference type="OrthoDB" id="3199698at2759"/>
<dbReference type="InterPro" id="IPR041078">
    <property type="entry name" value="Plavaka"/>
</dbReference>
<dbReference type="EMBL" id="KB446105">
    <property type="protein sequence ID" value="EMD30476.1"/>
    <property type="molecule type" value="Genomic_DNA"/>
</dbReference>